<keyword evidence="2" id="KW-0479">Metal-binding</keyword>
<dbReference type="GO" id="GO:0046872">
    <property type="term" value="F:metal ion binding"/>
    <property type="evidence" value="ECO:0007669"/>
    <property type="project" value="UniProtKB-KW"/>
</dbReference>
<dbReference type="STRING" id="1182543.W9WMQ3"/>
<proteinExistence type="inferred from homology"/>
<sequence>MSTASFGRLVRFEDSNGEIQYGEVPEQLSSSDDLTNVDVRVYNGGLPWGSSSKLGTSTAKIARVLSPISTAPIVYGIDLNYRKHAEEAKIELPPFPLIFLKGAGLEALAGLYEDIPIHKEADFMDHEREFTIVFSKRAINLTESDNVFDYLLIRSGGQHGYAKAFDKFAPIGPILASTSQIPHLSRLTLNTTVNGEQRQLTQTDDFIFDIPSIVRHLTRGRTINPGTLVITGTPSGVAAFHKPPAWLKDGDVVEVEITEVGKIRNKMVFVKNP</sequence>
<gene>
    <name evidence="4" type="ORF">A1O5_08108</name>
</gene>
<dbReference type="PANTHER" id="PTHR11820">
    <property type="entry name" value="ACYLPYRUVASE"/>
    <property type="match status" value="1"/>
</dbReference>
<reference evidence="4 5" key="1">
    <citation type="submission" date="2013-03" db="EMBL/GenBank/DDBJ databases">
        <title>The Genome Sequence of Cladophialophora psammophila CBS 110553.</title>
        <authorList>
            <consortium name="The Broad Institute Genomics Platform"/>
            <person name="Cuomo C."/>
            <person name="de Hoog S."/>
            <person name="Gorbushina A."/>
            <person name="Walker B."/>
            <person name="Young S.K."/>
            <person name="Zeng Q."/>
            <person name="Gargeya S."/>
            <person name="Fitzgerald M."/>
            <person name="Haas B."/>
            <person name="Abouelleil A."/>
            <person name="Allen A.W."/>
            <person name="Alvarado L."/>
            <person name="Arachchi H.M."/>
            <person name="Berlin A.M."/>
            <person name="Chapman S.B."/>
            <person name="Gainer-Dewar J."/>
            <person name="Goldberg J."/>
            <person name="Griggs A."/>
            <person name="Gujja S."/>
            <person name="Hansen M."/>
            <person name="Howarth C."/>
            <person name="Imamovic A."/>
            <person name="Ireland A."/>
            <person name="Larimer J."/>
            <person name="McCowan C."/>
            <person name="Murphy C."/>
            <person name="Pearson M."/>
            <person name="Poon T.W."/>
            <person name="Priest M."/>
            <person name="Roberts A."/>
            <person name="Saif S."/>
            <person name="Shea T."/>
            <person name="Sisk P."/>
            <person name="Sykes S."/>
            <person name="Wortman J."/>
            <person name="Nusbaum C."/>
            <person name="Birren B."/>
        </authorList>
    </citation>
    <scope>NUCLEOTIDE SEQUENCE [LARGE SCALE GENOMIC DNA]</scope>
    <source>
        <strain evidence="4 5">CBS 110553</strain>
    </source>
</reference>
<dbReference type="Pfam" id="PF01557">
    <property type="entry name" value="FAA_hydrolase"/>
    <property type="match status" value="1"/>
</dbReference>
<evidence type="ECO:0000256" key="1">
    <source>
        <dbReference type="ARBA" id="ARBA00010211"/>
    </source>
</evidence>
<dbReference type="eggNOG" id="KOG1535">
    <property type="taxonomic scope" value="Eukaryota"/>
</dbReference>
<dbReference type="HOGENOM" id="CLU_028458_2_1_1"/>
<dbReference type="SUPFAM" id="SSF56529">
    <property type="entry name" value="FAH"/>
    <property type="match status" value="1"/>
</dbReference>
<comment type="similarity">
    <text evidence="1">Belongs to the FAH family.</text>
</comment>
<dbReference type="GeneID" id="19192810"/>
<dbReference type="InterPro" id="IPR011234">
    <property type="entry name" value="Fumarylacetoacetase-like_C"/>
</dbReference>
<evidence type="ECO:0000313" key="5">
    <source>
        <dbReference type="Proteomes" id="UP000019471"/>
    </source>
</evidence>
<comment type="caution">
    <text evidence="4">The sequence shown here is derived from an EMBL/GenBank/DDBJ whole genome shotgun (WGS) entry which is preliminary data.</text>
</comment>
<dbReference type="Gene3D" id="3.90.850.10">
    <property type="entry name" value="Fumarylacetoacetase-like, C-terminal domain"/>
    <property type="match status" value="1"/>
</dbReference>
<feature type="domain" description="Fumarylacetoacetase-like C-terminal" evidence="3">
    <location>
        <begin position="74"/>
        <end position="267"/>
    </location>
</feature>
<evidence type="ECO:0000256" key="2">
    <source>
        <dbReference type="ARBA" id="ARBA00022723"/>
    </source>
</evidence>
<dbReference type="Proteomes" id="UP000019471">
    <property type="component" value="Unassembled WGS sequence"/>
</dbReference>
<dbReference type="AlphaFoldDB" id="W9WMQ3"/>
<dbReference type="OrthoDB" id="4126083at2759"/>
<organism evidence="4 5">
    <name type="scientific">Cladophialophora psammophila CBS 110553</name>
    <dbReference type="NCBI Taxonomy" id="1182543"/>
    <lineage>
        <taxon>Eukaryota</taxon>
        <taxon>Fungi</taxon>
        <taxon>Dikarya</taxon>
        <taxon>Ascomycota</taxon>
        <taxon>Pezizomycotina</taxon>
        <taxon>Eurotiomycetes</taxon>
        <taxon>Chaetothyriomycetidae</taxon>
        <taxon>Chaetothyriales</taxon>
        <taxon>Herpotrichiellaceae</taxon>
        <taxon>Cladophialophora</taxon>
    </lineage>
</organism>
<dbReference type="EMBL" id="AMGX01000012">
    <property type="protein sequence ID" value="EXJ69173.1"/>
    <property type="molecule type" value="Genomic_DNA"/>
</dbReference>
<name>W9WMQ3_9EURO</name>
<evidence type="ECO:0000313" key="4">
    <source>
        <dbReference type="EMBL" id="EXJ69173.1"/>
    </source>
</evidence>
<dbReference type="RefSeq" id="XP_007746883.1">
    <property type="nucleotide sequence ID" value="XM_007748693.1"/>
</dbReference>
<evidence type="ECO:0000259" key="3">
    <source>
        <dbReference type="Pfam" id="PF01557"/>
    </source>
</evidence>
<keyword evidence="5" id="KW-1185">Reference proteome</keyword>
<dbReference type="InterPro" id="IPR036663">
    <property type="entry name" value="Fumarylacetoacetase_C_sf"/>
</dbReference>
<accession>W9WMQ3</accession>
<protein>
    <recommendedName>
        <fullName evidence="3">Fumarylacetoacetase-like C-terminal domain-containing protein</fullName>
    </recommendedName>
</protein>
<dbReference type="GO" id="GO:0003824">
    <property type="term" value="F:catalytic activity"/>
    <property type="evidence" value="ECO:0007669"/>
    <property type="project" value="InterPro"/>
</dbReference>